<name>D2QRE5_SPILD</name>
<accession>D2QRE5</accession>
<dbReference type="EMBL" id="CP001769">
    <property type="protein sequence ID" value="ADB40850.1"/>
    <property type="molecule type" value="Genomic_DNA"/>
</dbReference>
<keyword evidence="2" id="KW-1185">Reference proteome</keyword>
<protein>
    <submittedName>
        <fullName evidence="1">Uncharacterized protein</fullName>
    </submittedName>
</protein>
<dbReference type="HOGENOM" id="CLU_3239817_0_0_10"/>
<evidence type="ECO:0000313" key="2">
    <source>
        <dbReference type="Proteomes" id="UP000002028"/>
    </source>
</evidence>
<evidence type="ECO:0000313" key="1">
    <source>
        <dbReference type="EMBL" id="ADB40850.1"/>
    </source>
</evidence>
<organism evidence="1 2">
    <name type="scientific">Spirosoma linguale (strain ATCC 33905 / DSM 74 / LMG 10896 / Claus 1)</name>
    <dbReference type="NCBI Taxonomy" id="504472"/>
    <lineage>
        <taxon>Bacteria</taxon>
        <taxon>Pseudomonadati</taxon>
        <taxon>Bacteroidota</taxon>
        <taxon>Cytophagia</taxon>
        <taxon>Cytophagales</taxon>
        <taxon>Cytophagaceae</taxon>
        <taxon>Spirosoma</taxon>
    </lineage>
</organism>
<reference evidence="1 2" key="1">
    <citation type="journal article" date="2010" name="Stand. Genomic Sci.">
        <title>Complete genome sequence of Spirosoma linguale type strain (1).</title>
        <authorList>
            <person name="Lail K."/>
            <person name="Sikorski J."/>
            <person name="Saunders E."/>
            <person name="Lapidus A."/>
            <person name="Glavina Del Rio T."/>
            <person name="Copeland A."/>
            <person name="Tice H."/>
            <person name="Cheng J.-F."/>
            <person name="Lucas S."/>
            <person name="Nolan M."/>
            <person name="Bruce D."/>
            <person name="Goodwin L."/>
            <person name="Pitluck S."/>
            <person name="Ivanova N."/>
            <person name="Mavromatis K."/>
            <person name="Ovchinnikova G."/>
            <person name="Pati A."/>
            <person name="Chen A."/>
            <person name="Palaniappan K."/>
            <person name="Land M."/>
            <person name="Hauser L."/>
            <person name="Chang Y.-J."/>
            <person name="Jeffries C.D."/>
            <person name="Chain P."/>
            <person name="Brettin T."/>
            <person name="Detter J.C."/>
            <person name="Schuetze A."/>
            <person name="Rohde M."/>
            <person name="Tindall B.J."/>
            <person name="Goeker M."/>
            <person name="Bristow J."/>
            <person name="Eisen J.A."/>
            <person name="Markowitz V."/>
            <person name="Hugenholtz P."/>
            <person name="Kyrpides N.C."/>
            <person name="Klenk H.-P."/>
            <person name="Chen F."/>
        </authorList>
    </citation>
    <scope>NUCLEOTIDE SEQUENCE [LARGE SCALE GENOMIC DNA]</scope>
    <source>
        <strain evidence="2">ATCC 33905 / DSM 74 / LMG 10896 / Claus 1</strain>
    </source>
</reference>
<dbReference type="KEGG" id="sli:Slin_4872"/>
<dbReference type="Proteomes" id="UP000002028">
    <property type="component" value="Chromosome"/>
</dbReference>
<gene>
    <name evidence="1" type="ordered locus">Slin_4872</name>
</gene>
<proteinExistence type="predicted"/>
<sequence>MLVSRLVKRHIFKIWRLTNLLTNISIPTYLINIKSNTLKNQQS</sequence>
<dbReference type="AlphaFoldDB" id="D2QRE5"/>